<protein>
    <submittedName>
        <fullName evidence="1">Uncharacterized protein</fullName>
    </submittedName>
</protein>
<name>A0A426XVD0_ENSVE</name>
<comment type="caution">
    <text evidence="1">The sequence shown here is derived from an EMBL/GenBank/DDBJ whole genome shotgun (WGS) entry which is preliminary data.</text>
</comment>
<evidence type="ECO:0000313" key="1">
    <source>
        <dbReference type="EMBL" id="RRT43478.1"/>
    </source>
</evidence>
<organism evidence="1 2">
    <name type="scientific">Ensete ventricosum</name>
    <name type="common">Abyssinian banana</name>
    <name type="synonym">Musa ensete</name>
    <dbReference type="NCBI Taxonomy" id="4639"/>
    <lineage>
        <taxon>Eukaryota</taxon>
        <taxon>Viridiplantae</taxon>
        <taxon>Streptophyta</taxon>
        <taxon>Embryophyta</taxon>
        <taxon>Tracheophyta</taxon>
        <taxon>Spermatophyta</taxon>
        <taxon>Magnoliopsida</taxon>
        <taxon>Liliopsida</taxon>
        <taxon>Zingiberales</taxon>
        <taxon>Musaceae</taxon>
        <taxon>Ensete</taxon>
    </lineage>
</organism>
<accession>A0A426XVD0</accession>
<gene>
    <name evidence="1" type="ORF">B296_00051628</name>
</gene>
<sequence>MLCFIEFEGTVAGPCSKEAMWKIKPYYRKHDPPAMKKVDEWTMKPFPATEKIAMDITTLLAVNGHSDRERPQSSM</sequence>
<reference evidence="1 2" key="1">
    <citation type="journal article" date="2014" name="Agronomy (Basel)">
        <title>A Draft Genome Sequence for Ensete ventricosum, the Drought-Tolerant Tree Against Hunger.</title>
        <authorList>
            <person name="Harrison J."/>
            <person name="Moore K.A."/>
            <person name="Paszkiewicz K."/>
            <person name="Jones T."/>
            <person name="Grant M."/>
            <person name="Ambacheew D."/>
            <person name="Muzemil S."/>
            <person name="Studholme D.J."/>
        </authorList>
    </citation>
    <scope>NUCLEOTIDE SEQUENCE [LARGE SCALE GENOMIC DNA]</scope>
</reference>
<dbReference type="AlphaFoldDB" id="A0A426XVD0"/>
<proteinExistence type="predicted"/>
<evidence type="ECO:0000313" key="2">
    <source>
        <dbReference type="Proteomes" id="UP000287651"/>
    </source>
</evidence>
<dbReference type="Proteomes" id="UP000287651">
    <property type="component" value="Unassembled WGS sequence"/>
</dbReference>
<dbReference type="EMBL" id="AMZH03017114">
    <property type="protein sequence ID" value="RRT43478.1"/>
    <property type="molecule type" value="Genomic_DNA"/>
</dbReference>